<evidence type="ECO:0000313" key="2">
    <source>
        <dbReference type="EMBL" id="KAF2804308.1"/>
    </source>
</evidence>
<reference evidence="4" key="3">
    <citation type="submission" date="2025-04" db="UniProtKB">
        <authorList>
            <consortium name="RefSeq"/>
        </authorList>
    </citation>
    <scope>IDENTIFICATION</scope>
    <source>
        <strain evidence="4">CBS 304.34</strain>
    </source>
</reference>
<keyword evidence="3" id="KW-1185">Reference proteome</keyword>
<name>A0A6A6Y702_9PEZI</name>
<organism evidence="2">
    <name type="scientific">Mytilinidion resinicola</name>
    <dbReference type="NCBI Taxonomy" id="574789"/>
    <lineage>
        <taxon>Eukaryota</taxon>
        <taxon>Fungi</taxon>
        <taxon>Dikarya</taxon>
        <taxon>Ascomycota</taxon>
        <taxon>Pezizomycotina</taxon>
        <taxon>Dothideomycetes</taxon>
        <taxon>Pleosporomycetidae</taxon>
        <taxon>Mytilinidiales</taxon>
        <taxon>Mytilinidiaceae</taxon>
        <taxon>Mytilinidion</taxon>
    </lineage>
</organism>
<evidence type="ECO:0000313" key="3">
    <source>
        <dbReference type="Proteomes" id="UP000504636"/>
    </source>
</evidence>
<feature type="region of interest" description="Disordered" evidence="1">
    <location>
        <begin position="1"/>
        <end position="55"/>
    </location>
</feature>
<proteinExistence type="predicted"/>
<reference evidence="2 4" key="1">
    <citation type="journal article" date="2020" name="Stud. Mycol.">
        <title>101 Dothideomycetes genomes: a test case for predicting lifestyles and emergence of pathogens.</title>
        <authorList>
            <person name="Haridas S."/>
            <person name="Albert R."/>
            <person name="Binder M."/>
            <person name="Bloem J."/>
            <person name="Labutti K."/>
            <person name="Salamov A."/>
            <person name="Andreopoulos B."/>
            <person name="Baker S."/>
            <person name="Barry K."/>
            <person name="Bills G."/>
            <person name="Bluhm B."/>
            <person name="Cannon C."/>
            <person name="Castanera R."/>
            <person name="Culley D."/>
            <person name="Daum C."/>
            <person name="Ezra D."/>
            <person name="Gonzalez J."/>
            <person name="Henrissat B."/>
            <person name="Kuo A."/>
            <person name="Liang C."/>
            <person name="Lipzen A."/>
            <person name="Lutzoni F."/>
            <person name="Magnuson J."/>
            <person name="Mondo S."/>
            <person name="Nolan M."/>
            <person name="Ohm R."/>
            <person name="Pangilinan J."/>
            <person name="Park H.-J."/>
            <person name="Ramirez L."/>
            <person name="Alfaro M."/>
            <person name="Sun H."/>
            <person name="Tritt A."/>
            <person name="Yoshinaga Y."/>
            <person name="Zwiers L.-H."/>
            <person name="Turgeon B."/>
            <person name="Goodwin S."/>
            <person name="Spatafora J."/>
            <person name="Crous P."/>
            <person name="Grigoriev I."/>
        </authorList>
    </citation>
    <scope>NUCLEOTIDE SEQUENCE</scope>
    <source>
        <strain evidence="2 4">CBS 304.34</strain>
    </source>
</reference>
<dbReference type="RefSeq" id="XP_033571272.1">
    <property type="nucleotide sequence ID" value="XM_033712820.1"/>
</dbReference>
<sequence>MAVSGQILGGKEGVGGPPPGAEPVDSSALGCLSSKPPLAPSQARTHRQNDPLNPQHRALGDAVAAARTAPSSPSPALLSTQSSVPSFTTFVLFFFSQQLCLGPLPPRPCCRLPQDSSAHSHSLRWPFNSCAGPVHFATNPLRLLSTALPCSCSACLVYSIATAAPVRHHRRAATSTPTFTSTRRFFTPFRPPRGPAAIILRCLFRPAV</sequence>
<dbReference type="EMBL" id="MU003714">
    <property type="protein sequence ID" value="KAF2804308.1"/>
    <property type="molecule type" value="Genomic_DNA"/>
</dbReference>
<gene>
    <name evidence="2 4" type="ORF">BDZ99DRAFT_154792</name>
</gene>
<dbReference type="AlphaFoldDB" id="A0A6A6Y702"/>
<evidence type="ECO:0000256" key="1">
    <source>
        <dbReference type="SAM" id="MobiDB-lite"/>
    </source>
</evidence>
<dbReference type="GeneID" id="54453713"/>
<dbReference type="Proteomes" id="UP000504636">
    <property type="component" value="Unplaced"/>
</dbReference>
<evidence type="ECO:0000313" key="4">
    <source>
        <dbReference type="RefSeq" id="XP_033571272.1"/>
    </source>
</evidence>
<protein>
    <submittedName>
        <fullName evidence="2 4">Uncharacterized protein</fullName>
    </submittedName>
</protein>
<accession>A0A6A6Y702</accession>
<reference evidence="4" key="2">
    <citation type="submission" date="2020-04" db="EMBL/GenBank/DDBJ databases">
        <authorList>
            <consortium name="NCBI Genome Project"/>
        </authorList>
    </citation>
    <scope>NUCLEOTIDE SEQUENCE</scope>
    <source>
        <strain evidence="4">CBS 304.34</strain>
    </source>
</reference>